<dbReference type="Pfam" id="PF09826">
    <property type="entry name" value="Beta_propel"/>
    <property type="match status" value="1"/>
</dbReference>
<dbReference type="InterPro" id="IPR019198">
    <property type="entry name" value="Beta_propeller_containing"/>
</dbReference>
<protein>
    <recommendedName>
        <fullName evidence="2">Beta propeller domain-containing protein</fullName>
    </recommendedName>
</protein>
<dbReference type="EMBL" id="VSSQ01022751">
    <property type="protein sequence ID" value="MPM69260.1"/>
    <property type="molecule type" value="Genomic_DNA"/>
</dbReference>
<evidence type="ECO:0008006" key="2">
    <source>
        <dbReference type="Google" id="ProtNLM"/>
    </source>
</evidence>
<gene>
    <name evidence="1" type="ORF">SDC9_116204</name>
</gene>
<sequence length="502" mass="55325">MKTDGQYIYIVAQNAIRIVEANAGALSEITSLHLDEKKNVQEIFIDGDRLVVIGTRNEYSYNPDGPMRVGAALEEKMMMPPLYNPKNYTFVDVYDISTPQNPLLLKSHEIEGYYNTSRKNGDIVYLVANNNIYGDIYLPMVRDTATGYTLKEVELSDVMVMPRFPSQGFVSVSAVDVHSNEKAEVELIAASGAVTYMNDHALYIGASDYNGNTNITKFSVQGLKVGSAGSGEVPGYLVNQFAMDEFENHLRVATTQWGADNSLYVLDSSMNVSGSVTGLAKGETIYSVRFMGNKGYIVTFRTIDPLFVFDLSDPTNPIVTGELKIPGFSNYLHPVSDTHLLGIGMDVVDIYQKDSTGKEVVIGQKQGGIKISLFDVSDMGKPKEVSQYILGNSGSYAEALSNHKAIMFDDANSNFAFDAWLTSDPVSYVSQQGVAILSYANHEITLKSILVSKQPEIYGSDVPSISRVIYIGDVLYYIQGSKITSYDYNNFKEIESLLLLPQ</sequence>
<evidence type="ECO:0000313" key="1">
    <source>
        <dbReference type="EMBL" id="MPM69260.1"/>
    </source>
</evidence>
<comment type="caution">
    <text evidence="1">The sequence shown here is derived from an EMBL/GenBank/DDBJ whole genome shotgun (WGS) entry which is preliminary data.</text>
</comment>
<accession>A0A645BUY9</accession>
<reference evidence="1" key="1">
    <citation type="submission" date="2019-08" db="EMBL/GenBank/DDBJ databases">
        <authorList>
            <person name="Kucharzyk K."/>
            <person name="Murdoch R.W."/>
            <person name="Higgins S."/>
            <person name="Loffler F."/>
        </authorList>
    </citation>
    <scope>NUCLEOTIDE SEQUENCE</scope>
</reference>
<name>A0A645BUY9_9ZZZZ</name>
<dbReference type="AlphaFoldDB" id="A0A645BUY9"/>
<dbReference type="SUPFAM" id="SSF75011">
    <property type="entry name" value="3-carboxy-cis,cis-mucoante lactonizing enzyme"/>
    <property type="match status" value="1"/>
</dbReference>
<proteinExistence type="predicted"/>
<organism evidence="1">
    <name type="scientific">bioreactor metagenome</name>
    <dbReference type="NCBI Taxonomy" id="1076179"/>
    <lineage>
        <taxon>unclassified sequences</taxon>
        <taxon>metagenomes</taxon>
        <taxon>ecological metagenomes</taxon>
    </lineage>
</organism>